<organism evidence="1 2">
    <name type="scientific">Brassica campestris</name>
    <name type="common">Field mustard</name>
    <dbReference type="NCBI Taxonomy" id="3711"/>
    <lineage>
        <taxon>Eukaryota</taxon>
        <taxon>Viridiplantae</taxon>
        <taxon>Streptophyta</taxon>
        <taxon>Embryophyta</taxon>
        <taxon>Tracheophyta</taxon>
        <taxon>Spermatophyta</taxon>
        <taxon>Magnoliopsida</taxon>
        <taxon>eudicotyledons</taxon>
        <taxon>Gunneridae</taxon>
        <taxon>Pentapetalae</taxon>
        <taxon>rosids</taxon>
        <taxon>malvids</taxon>
        <taxon>Brassicales</taxon>
        <taxon>Brassicaceae</taxon>
        <taxon>Brassiceae</taxon>
        <taxon>Brassica</taxon>
    </lineage>
</organism>
<proteinExistence type="predicted"/>
<dbReference type="Gramene" id="Bra027621.1">
    <property type="protein sequence ID" value="Bra027621.1-P"/>
    <property type="gene ID" value="Bra027621"/>
</dbReference>
<evidence type="ECO:0000313" key="1">
    <source>
        <dbReference type="EnsemblPlants" id="Bra027621.1-P"/>
    </source>
</evidence>
<dbReference type="AlphaFoldDB" id="M4EFQ8"/>
<dbReference type="Proteomes" id="UP000011750">
    <property type="component" value="Chromosome A09"/>
</dbReference>
<protein>
    <submittedName>
        <fullName evidence="1">Uncharacterized protein</fullName>
    </submittedName>
</protein>
<accession>M4EFQ8</accession>
<evidence type="ECO:0000313" key="2">
    <source>
        <dbReference type="Proteomes" id="UP000011750"/>
    </source>
</evidence>
<reference evidence="1" key="3">
    <citation type="submission" date="2023-03" db="UniProtKB">
        <authorList>
            <consortium name="EnsemblPlants"/>
        </authorList>
    </citation>
    <scope>IDENTIFICATION</scope>
    <source>
        <strain evidence="1">cv. Chiifu-401-42</strain>
    </source>
</reference>
<reference evidence="1 2" key="2">
    <citation type="journal article" date="2018" name="Hortic Res">
        <title>Improved Brassica rapa reference genome by single-molecule sequencing and chromosome conformation capture technologies.</title>
        <authorList>
            <person name="Zhang L."/>
            <person name="Cai X."/>
            <person name="Wu J."/>
            <person name="Liu M."/>
            <person name="Grob S."/>
            <person name="Cheng F."/>
            <person name="Liang J."/>
            <person name="Cai C."/>
            <person name="Liu Z."/>
            <person name="Liu B."/>
            <person name="Wang F."/>
            <person name="Li S."/>
            <person name="Liu F."/>
            <person name="Li X."/>
            <person name="Cheng L."/>
            <person name="Yang W."/>
            <person name="Li M.H."/>
            <person name="Grossniklaus U."/>
            <person name="Zheng H."/>
            <person name="Wang X."/>
        </authorList>
    </citation>
    <scope>NUCLEOTIDE SEQUENCE [LARGE SCALE GENOMIC DNA]</scope>
    <source>
        <strain evidence="1 2">cv. Chiifu-401-42</strain>
    </source>
</reference>
<dbReference type="EnsemblPlants" id="Bra027621.1">
    <property type="protein sequence ID" value="Bra027621.1-P"/>
    <property type="gene ID" value="Bra027621"/>
</dbReference>
<name>M4EFQ8_BRACM</name>
<dbReference type="HOGENOM" id="CLU_2161990_0_0_1"/>
<dbReference type="InParanoid" id="M4EFQ8"/>
<keyword evidence="2" id="KW-1185">Reference proteome</keyword>
<sequence>MNTGDHQTDVATSVRPDLEKYDQNFNNFYFEIKEDNARDTKWSSLVEVIGGEYWRIVEHPTDEQDNVKRFPSFDHSNYSISSGRLRTRFTISLFENEIINLNFQVYNMFKL</sequence>
<reference evidence="1 2" key="1">
    <citation type="journal article" date="2011" name="Nat. Genet.">
        <title>The genome of the mesopolyploid crop species Brassica rapa.</title>
        <authorList>
            <consortium name="Brassica rapa Genome Sequencing Project Consortium"/>
            <person name="Wang X."/>
            <person name="Wang H."/>
            <person name="Wang J."/>
            <person name="Sun R."/>
            <person name="Wu J."/>
            <person name="Liu S."/>
            <person name="Bai Y."/>
            <person name="Mun J.H."/>
            <person name="Bancroft I."/>
            <person name="Cheng F."/>
            <person name="Huang S."/>
            <person name="Li X."/>
            <person name="Hua W."/>
            <person name="Wang J."/>
            <person name="Wang X."/>
            <person name="Freeling M."/>
            <person name="Pires J.C."/>
            <person name="Paterson A.H."/>
            <person name="Chalhoub B."/>
            <person name="Wang B."/>
            <person name="Hayward A."/>
            <person name="Sharpe A.G."/>
            <person name="Park B.S."/>
            <person name="Weisshaar B."/>
            <person name="Liu B."/>
            <person name="Li B."/>
            <person name="Liu B."/>
            <person name="Tong C."/>
            <person name="Song C."/>
            <person name="Duran C."/>
            <person name="Peng C."/>
            <person name="Geng C."/>
            <person name="Koh C."/>
            <person name="Lin C."/>
            <person name="Edwards D."/>
            <person name="Mu D."/>
            <person name="Shen D."/>
            <person name="Soumpourou E."/>
            <person name="Li F."/>
            <person name="Fraser F."/>
            <person name="Conant G."/>
            <person name="Lassalle G."/>
            <person name="King G.J."/>
            <person name="Bonnema G."/>
            <person name="Tang H."/>
            <person name="Wang H."/>
            <person name="Belcram H."/>
            <person name="Zhou H."/>
            <person name="Hirakawa H."/>
            <person name="Abe H."/>
            <person name="Guo H."/>
            <person name="Wang H."/>
            <person name="Jin H."/>
            <person name="Parkin I.A."/>
            <person name="Batley J."/>
            <person name="Kim J.S."/>
            <person name="Just J."/>
            <person name="Li J."/>
            <person name="Xu J."/>
            <person name="Deng J."/>
            <person name="Kim J.A."/>
            <person name="Li J."/>
            <person name="Yu J."/>
            <person name="Meng J."/>
            <person name="Wang J."/>
            <person name="Min J."/>
            <person name="Poulain J."/>
            <person name="Wang J."/>
            <person name="Hatakeyama K."/>
            <person name="Wu K."/>
            <person name="Wang L."/>
            <person name="Fang L."/>
            <person name="Trick M."/>
            <person name="Links M.G."/>
            <person name="Zhao M."/>
            <person name="Jin M."/>
            <person name="Ramchiary N."/>
            <person name="Drou N."/>
            <person name="Berkman P.J."/>
            <person name="Cai Q."/>
            <person name="Huang Q."/>
            <person name="Li R."/>
            <person name="Tabata S."/>
            <person name="Cheng S."/>
            <person name="Zhang S."/>
            <person name="Zhang S."/>
            <person name="Huang S."/>
            <person name="Sato S."/>
            <person name="Sun S."/>
            <person name="Kwon S.J."/>
            <person name="Choi S.R."/>
            <person name="Lee T.H."/>
            <person name="Fan W."/>
            <person name="Zhao X."/>
            <person name="Tan X."/>
            <person name="Xu X."/>
            <person name="Wang Y."/>
            <person name="Qiu Y."/>
            <person name="Yin Y."/>
            <person name="Li Y."/>
            <person name="Du Y."/>
            <person name="Liao Y."/>
            <person name="Lim Y."/>
            <person name="Narusaka Y."/>
            <person name="Wang Y."/>
            <person name="Wang Z."/>
            <person name="Li Z."/>
            <person name="Wang Z."/>
            <person name="Xiong Z."/>
            <person name="Zhang Z."/>
        </authorList>
    </citation>
    <scope>NUCLEOTIDE SEQUENCE [LARGE SCALE GENOMIC DNA]</scope>
    <source>
        <strain evidence="1 2">cv. Chiifu-401-42</strain>
    </source>
</reference>
<dbReference type="STRING" id="51351.M4EFQ8"/>